<comment type="subcellular location">
    <subcellularLocation>
        <location evidence="3">Cell membrane</location>
        <topology evidence="3">Lipid-anchor</topology>
        <topology evidence="3">GPI-anchor</topology>
    </subcellularLocation>
    <subcellularLocation>
        <location evidence="2">Nucleus</location>
    </subcellularLocation>
</comment>
<dbReference type="EMBL" id="OX459121">
    <property type="protein sequence ID" value="CAI9104347.1"/>
    <property type="molecule type" value="Genomic_DNA"/>
</dbReference>
<evidence type="ECO:0000313" key="20">
    <source>
        <dbReference type="EMBL" id="CAI9104347.1"/>
    </source>
</evidence>
<keyword evidence="7" id="KW-0732">Signal</keyword>
<dbReference type="InterPro" id="IPR012946">
    <property type="entry name" value="X8"/>
</dbReference>
<feature type="region of interest" description="Disordered" evidence="18">
    <location>
        <begin position="1"/>
        <end position="27"/>
    </location>
</feature>
<dbReference type="PANTHER" id="PTHR32227">
    <property type="entry name" value="GLUCAN ENDO-1,3-BETA-GLUCOSIDASE BG1-RELATED-RELATED"/>
    <property type="match status" value="1"/>
</dbReference>
<dbReference type="Pfam" id="PF07983">
    <property type="entry name" value="X8"/>
    <property type="match status" value="1"/>
</dbReference>
<feature type="coiled-coil region" evidence="17">
    <location>
        <begin position="370"/>
        <end position="397"/>
    </location>
</feature>
<dbReference type="GO" id="GO:0005975">
    <property type="term" value="P:carbohydrate metabolic process"/>
    <property type="evidence" value="ECO:0007669"/>
    <property type="project" value="InterPro"/>
</dbReference>
<evidence type="ECO:0000256" key="10">
    <source>
        <dbReference type="ARBA" id="ARBA00023015"/>
    </source>
</evidence>
<evidence type="ECO:0000313" key="21">
    <source>
        <dbReference type="Proteomes" id="UP001161247"/>
    </source>
</evidence>
<keyword evidence="17" id="KW-0175">Coiled coil</keyword>
<keyword evidence="11" id="KW-0238">DNA-binding</keyword>
<dbReference type="GO" id="GO:0005886">
    <property type="term" value="C:plasma membrane"/>
    <property type="evidence" value="ECO:0007669"/>
    <property type="project" value="UniProtKB-SubCell"/>
</dbReference>
<dbReference type="Pfam" id="PF00332">
    <property type="entry name" value="Glyco_hydro_17"/>
    <property type="match status" value="1"/>
</dbReference>
<name>A0AAV1D934_OLDCO</name>
<dbReference type="GO" id="GO:0042973">
    <property type="term" value="F:glucan endo-1,3-beta-D-glucosidase activity"/>
    <property type="evidence" value="ECO:0007669"/>
    <property type="project" value="UniProtKB-EC"/>
</dbReference>
<keyword evidence="6" id="KW-0336">GPI-anchor</keyword>
<sequence>MERNRKKRSSMKQEHHQQCGDSPCSEEVKAGPNYYPLRPRRFIHEVSQRFGKVPKGYEVSSDVIKRAKEIEANLDPQFPCFKKIMLRTHLGNAYSLNLPMAFVRKNMPPHEAVCTLEDEDGELWETMFCFGEIHFFRAGWKEFAVDHNLLEGDAVVFQLVAPCKFKAFIVRSTRSGEVDETPKLSQSDENINGKESGKSHSQYISQSDENINGKESGEVREGKGKDSRGHEKSTVFVDLQNFNVIFKGVALDSNFKIDVRHDYYDLCLSQNSYLHVGLLEAISDSFAVDIISDTVKIAKAIKSSNITTPISKFKLWDQALERFEKLGMKVGFLRARASKLMDLAEQVKDTPNVKRYKEALMQYDIEGEEIRTLEAKLWEVQQEREKLHSEIEILKKQVLGEGSKFLEEAYYAPWLHIQRMMKKIKEGDIVLVVQIIFCLLALSNAKAATRIGIVYGGQGNNLPAPNQSVQLLQRMNVDAVRLPDANHEMLHSLSRTRLHVAITVENELIPDIASNQTRADQWVQENVVAYYPEAMVRYIFVGNEVLSQNNTSLWHDLVPALKRIHDAVRNHNIENIKIATPLAMDILETTFPPSRGTFRSDIPQDQVLVPLLKFLDGTNSLLFLNVFPYKAWSANPTNLSLDQALFRVDQSSAYQDPGSSLNYTNLLDQMLDSVLYATEKLGFENIDLGISATGWPHAGDIDQPGANVYNAATYNRNLARKLNSKGSAGTPARPKALIPTFIYSLFDENQKLGPTTERSWGLLRPNGLPTYELDLTGSRSDKEYSELPTPLNNNPYRGNLWCIVVPGVNTSYLSQAIINACSQGNGTCDAIAPGKECYEPVSLISHASYAFSSYWAQFRSRGGACYFDGLAMESTRDLSHGSCKYPSVTV</sequence>
<dbReference type="Proteomes" id="UP001161247">
    <property type="component" value="Chromosome 4"/>
</dbReference>
<dbReference type="GO" id="GO:0098552">
    <property type="term" value="C:side of membrane"/>
    <property type="evidence" value="ECO:0007669"/>
    <property type="project" value="UniProtKB-KW"/>
</dbReference>
<gene>
    <name evidence="20" type="ORF">OLC1_LOCUS13289</name>
</gene>
<keyword evidence="6" id="KW-0325">Glycoprotein</keyword>
<dbReference type="SMART" id="SM00768">
    <property type="entry name" value="X8"/>
    <property type="match status" value="1"/>
</dbReference>
<dbReference type="InterPro" id="IPR017853">
    <property type="entry name" value="GH"/>
</dbReference>
<evidence type="ECO:0000256" key="15">
    <source>
        <dbReference type="ARBA" id="ARBA00023295"/>
    </source>
</evidence>
<keyword evidence="6" id="KW-0472">Membrane</keyword>
<evidence type="ECO:0000256" key="8">
    <source>
        <dbReference type="ARBA" id="ARBA00022801"/>
    </source>
</evidence>
<evidence type="ECO:0000256" key="7">
    <source>
        <dbReference type="ARBA" id="ARBA00022729"/>
    </source>
</evidence>
<keyword evidence="12" id="KW-1015">Disulfide bond</keyword>
<dbReference type="Gene3D" id="1.20.58.1040">
    <property type="match status" value="1"/>
</dbReference>
<dbReference type="GO" id="GO:0006952">
    <property type="term" value="P:defense response"/>
    <property type="evidence" value="ECO:0007669"/>
    <property type="project" value="UniProtKB-KW"/>
</dbReference>
<evidence type="ECO:0000259" key="19">
    <source>
        <dbReference type="PROSITE" id="PS50863"/>
    </source>
</evidence>
<keyword evidence="15" id="KW-0326">Glycosidase</keyword>
<dbReference type="CDD" id="cd10017">
    <property type="entry name" value="B3_DNA"/>
    <property type="match status" value="1"/>
</dbReference>
<keyword evidence="21" id="KW-1185">Reference proteome</keyword>
<proteinExistence type="inferred from homology"/>
<evidence type="ECO:0000256" key="4">
    <source>
        <dbReference type="ARBA" id="ARBA00008773"/>
    </source>
</evidence>
<dbReference type="SUPFAM" id="SSF101936">
    <property type="entry name" value="DNA-binding pseudobarrel domain"/>
    <property type="match status" value="1"/>
</dbReference>
<dbReference type="EC" id="3.2.1.39" evidence="5"/>
<evidence type="ECO:0000256" key="1">
    <source>
        <dbReference type="ARBA" id="ARBA00000382"/>
    </source>
</evidence>
<dbReference type="SMART" id="SM01019">
    <property type="entry name" value="B3"/>
    <property type="match status" value="1"/>
</dbReference>
<keyword evidence="8" id="KW-0378">Hydrolase</keyword>
<dbReference type="SUPFAM" id="SSF51445">
    <property type="entry name" value="(Trans)glycosidases"/>
    <property type="match status" value="1"/>
</dbReference>
<evidence type="ECO:0000256" key="18">
    <source>
        <dbReference type="SAM" id="MobiDB-lite"/>
    </source>
</evidence>
<accession>A0AAV1D934</accession>
<feature type="region of interest" description="Disordered" evidence="18">
    <location>
        <begin position="179"/>
        <end position="229"/>
    </location>
</feature>
<evidence type="ECO:0000256" key="3">
    <source>
        <dbReference type="ARBA" id="ARBA00004609"/>
    </source>
</evidence>
<dbReference type="InterPro" id="IPR015300">
    <property type="entry name" value="DNA-bd_pseudobarrel_sf"/>
</dbReference>
<evidence type="ECO:0000256" key="16">
    <source>
        <dbReference type="RuleBase" id="RU004335"/>
    </source>
</evidence>
<evidence type="ECO:0000256" key="17">
    <source>
        <dbReference type="SAM" id="Coils"/>
    </source>
</evidence>
<evidence type="ECO:0000256" key="2">
    <source>
        <dbReference type="ARBA" id="ARBA00004123"/>
    </source>
</evidence>
<keyword evidence="6" id="KW-0449">Lipoprotein</keyword>
<evidence type="ECO:0000256" key="11">
    <source>
        <dbReference type="ARBA" id="ARBA00023125"/>
    </source>
</evidence>
<dbReference type="InterPro" id="IPR044965">
    <property type="entry name" value="Glyco_hydro_17_plant"/>
</dbReference>
<dbReference type="InterPro" id="IPR003340">
    <property type="entry name" value="B3_DNA-bd"/>
</dbReference>
<evidence type="ECO:0000256" key="14">
    <source>
        <dbReference type="ARBA" id="ARBA00023242"/>
    </source>
</evidence>
<dbReference type="PROSITE" id="PS50863">
    <property type="entry name" value="B3"/>
    <property type="match status" value="1"/>
</dbReference>
<feature type="compositionally biased region" description="Polar residues" evidence="18">
    <location>
        <begin position="199"/>
        <end position="210"/>
    </location>
</feature>
<keyword evidence="9" id="KW-0611">Plant defense</keyword>
<evidence type="ECO:0000256" key="6">
    <source>
        <dbReference type="ARBA" id="ARBA00022622"/>
    </source>
</evidence>
<feature type="compositionally biased region" description="Basic residues" evidence="18">
    <location>
        <begin position="1"/>
        <end position="10"/>
    </location>
</feature>
<dbReference type="InterPro" id="IPR000490">
    <property type="entry name" value="Glyco_hydro_17"/>
</dbReference>
<organism evidence="20 21">
    <name type="scientific">Oldenlandia corymbosa var. corymbosa</name>
    <dbReference type="NCBI Taxonomy" id="529605"/>
    <lineage>
        <taxon>Eukaryota</taxon>
        <taxon>Viridiplantae</taxon>
        <taxon>Streptophyta</taxon>
        <taxon>Embryophyta</taxon>
        <taxon>Tracheophyta</taxon>
        <taxon>Spermatophyta</taxon>
        <taxon>Magnoliopsida</taxon>
        <taxon>eudicotyledons</taxon>
        <taxon>Gunneridae</taxon>
        <taxon>Pentapetalae</taxon>
        <taxon>asterids</taxon>
        <taxon>lamiids</taxon>
        <taxon>Gentianales</taxon>
        <taxon>Rubiaceae</taxon>
        <taxon>Rubioideae</taxon>
        <taxon>Spermacoceae</taxon>
        <taxon>Hedyotis-Oldenlandia complex</taxon>
        <taxon>Oldenlandia</taxon>
    </lineage>
</organism>
<feature type="domain" description="TF-B3" evidence="19">
    <location>
        <begin position="81"/>
        <end position="173"/>
    </location>
</feature>
<keyword evidence="14" id="KW-0539">Nucleus</keyword>
<dbReference type="Gene3D" id="3.20.20.80">
    <property type="entry name" value="Glycosidases"/>
    <property type="match status" value="1"/>
</dbReference>
<dbReference type="FunFam" id="3.20.20.80:FF:000002">
    <property type="entry name" value="Glucan endo-1,3-beta-glucosidase 3"/>
    <property type="match status" value="1"/>
</dbReference>
<evidence type="ECO:0000256" key="5">
    <source>
        <dbReference type="ARBA" id="ARBA00012780"/>
    </source>
</evidence>
<keyword evidence="10" id="KW-0805">Transcription regulation</keyword>
<evidence type="ECO:0000256" key="12">
    <source>
        <dbReference type="ARBA" id="ARBA00023157"/>
    </source>
</evidence>
<dbReference type="AlphaFoldDB" id="A0AAV1D934"/>
<dbReference type="Pfam" id="PF02362">
    <property type="entry name" value="B3"/>
    <property type="match status" value="1"/>
</dbReference>
<protein>
    <recommendedName>
        <fullName evidence="5">glucan endo-1,3-beta-D-glucosidase</fullName>
        <ecNumber evidence="5">3.2.1.39</ecNumber>
    </recommendedName>
</protein>
<dbReference type="Gene3D" id="2.40.330.10">
    <property type="entry name" value="DNA-binding pseudobarrel domain"/>
    <property type="match status" value="1"/>
</dbReference>
<dbReference type="GO" id="GO:0005634">
    <property type="term" value="C:nucleus"/>
    <property type="evidence" value="ECO:0007669"/>
    <property type="project" value="UniProtKB-SubCell"/>
</dbReference>
<evidence type="ECO:0000256" key="13">
    <source>
        <dbReference type="ARBA" id="ARBA00023163"/>
    </source>
</evidence>
<feature type="compositionally biased region" description="Basic and acidic residues" evidence="18">
    <location>
        <begin position="211"/>
        <end position="229"/>
    </location>
</feature>
<comment type="catalytic activity">
    <reaction evidence="1">
        <text>Hydrolysis of (1-&gt;3)-beta-D-glucosidic linkages in (1-&gt;3)-beta-D-glucans.</text>
        <dbReference type="EC" id="3.2.1.39"/>
    </reaction>
</comment>
<keyword evidence="13" id="KW-0804">Transcription</keyword>
<evidence type="ECO:0000256" key="9">
    <source>
        <dbReference type="ARBA" id="ARBA00022821"/>
    </source>
</evidence>
<reference evidence="20" key="1">
    <citation type="submission" date="2023-03" db="EMBL/GenBank/DDBJ databases">
        <authorList>
            <person name="Julca I."/>
        </authorList>
    </citation>
    <scope>NUCLEOTIDE SEQUENCE</scope>
</reference>
<comment type="similarity">
    <text evidence="4 16">Belongs to the glycosyl hydrolase 17 family.</text>
</comment>
<dbReference type="GO" id="GO:0003677">
    <property type="term" value="F:DNA binding"/>
    <property type="evidence" value="ECO:0007669"/>
    <property type="project" value="UniProtKB-KW"/>
</dbReference>